<dbReference type="InterPro" id="IPR038461">
    <property type="entry name" value="Schlafen_AlbA_2_dom_sf"/>
</dbReference>
<sequence length="659" mass="78042">MLPKKIPEEVEALILKPLLQIESTDLNLMHKNLEEFLKKDVSKEINKYIKIIENNLDWFLDLDAKSKFEENLHKSYPSNAKIYFRKYNLILTFLCKTILEKSDLENIELIDRVNDLLLESDRRRRYYYNIKFYHYKESIIALKEKIVKIVNKVLRLETVERKHELGLTLPRWSDFQYSLDSRIFFKIDFIENKLIVNHNNVYISTIFIKDEKRKNFWRFGPLKLIEFIKQIIKEIIQDNNMTMISLYDIPNDITSELGAITNKLSNNNIVEKGKEDILGIEEGQTIEYKETFRWDTKSQNKNKKLKEEISKAVCAFLNSQGGKLFIGVNDDRDVKGIESDLTLYSNLNREKNKDLLTQDVRKTLITQIDTSIINLFDSYYHILDNYEIMEIRVAASTKPVFLFNEDFIVRNGNASIKLEGKQFYDYLIDHFKYGPLNNIIIGEDDEYYVNEEEFQIYPPNINLINEYIKMVKNPQISDDLLSRRLDSILSEFERFRFFDWNLKDDDYETREAIETVKTFIEFALGFLKSNVSRSVKRALLDIIYIFVNNSFLKEIVEKNYFNELSALYEKKFTERILINIIIKLGYFDNKLKSILIEAAQEEKIDLLDDFSSVALSLINEDKLSIIKELHNISNQKNKETKKELTKSIERVIRNLEKGI</sequence>
<dbReference type="InterPro" id="IPR007421">
    <property type="entry name" value="Schlafen_AlbA_2_dom"/>
</dbReference>
<gene>
    <name evidence="2" type="ORF">LCGC14_0703050</name>
</gene>
<dbReference type="InterPro" id="IPR029684">
    <property type="entry name" value="Schlafen"/>
</dbReference>
<dbReference type="Pfam" id="PF04326">
    <property type="entry name" value="SLFN_AlbA_2"/>
    <property type="match status" value="1"/>
</dbReference>
<dbReference type="PANTHER" id="PTHR12155:SF41">
    <property type="entry name" value="SCHLAFEN ALBA-2 DOMAIN-CONTAINING PROTEIN"/>
    <property type="match status" value="1"/>
</dbReference>
<dbReference type="Gene3D" id="3.30.950.30">
    <property type="entry name" value="Schlafen, AAA domain"/>
    <property type="match status" value="1"/>
</dbReference>
<evidence type="ECO:0000259" key="1">
    <source>
        <dbReference type="Pfam" id="PF04326"/>
    </source>
</evidence>
<organism evidence="2">
    <name type="scientific">marine sediment metagenome</name>
    <dbReference type="NCBI Taxonomy" id="412755"/>
    <lineage>
        <taxon>unclassified sequences</taxon>
        <taxon>metagenomes</taxon>
        <taxon>ecological metagenomes</taxon>
    </lineage>
</organism>
<evidence type="ECO:0000313" key="2">
    <source>
        <dbReference type="EMBL" id="KKN43452.1"/>
    </source>
</evidence>
<comment type="caution">
    <text evidence="2">The sequence shown here is derived from an EMBL/GenBank/DDBJ whole genome shotgun (WGS) entry which is preliminary data.</text>
</comment>
<dbReference type="PANTHER" id="PTHR12155">
    <property type="entry name" value="SCHLAFEN"/>
    <property type="match status" value="1"/>
</dbReference>
<protein>
    <recommendedName>
        <fullName evidence="1">Schlafen AlbA-2 domain-containing protein</fullName>
    </recommendedName>
</protein>
<dbReference type="EMBL" id="LAZR01001510">
    <property type="protein sequence ID" value="KKN43452.1"/>
    <property type="molecule type" value="Genomic_DNA"/>
</dbReference>
<feature type="domain" description="Schlafen AlbA-2" evidence="1">
    <location>
        <begin position="282"/>
        <end position="418"/>
    </location>
</feature>
<name>A0A0F9R2P2_9ZZZZ</name>
<accession>A0A0F9R2P2</accession>
<proteinExistence type="predicted"/>
<dbReference type="AlphaFoldDB" id="A0A0F9R2P2"/>
<reference evidence="2" key="1">
    <citation type="journal article" date="2015" name="Nature">
        <title>Complex archaea that bridge the gap between prokaryotes and eukaryotes.</title>
        <authorList>
            <person name="Spang A."/>
            <person name="Saw J.H."/>
            <person name="Jorgensen S.L."/>
            <person name="Zaremba-Niedzwiedzka K."/>
            <person name="Martijn J."/>
            <person name="Lind A.E."/>
            <person name="van Eijk R."/>
            <person name="Schleper C."/>
            <person name="Guy L."/>
            <person name="Ettema T.J."/>
        </authorList>
    </citation>
    <scope>NUCLEOTIDE SEQUENCE</scope>
</reference>